<feature type="compositionally biased region" description="Polar residues" evidence="10">
    <location>
        <begin position="608"/>
        <end position="617"/>
    </location>
</feature>
<reference evidence="13" key="1">
    <citation type="submission" date="2025-08" db="UniProtKB">
        <authorList>
            <consortium name="RefSeq"/>
        </authorList>
    </citation>
    <scope>IDENTIFICATION</scope>
    <source>
        <tissue evidence="13">Entire body</tissue>
    </source>
</reference>
<dbReference type="STRING" id="224129.A0A1W4WWZ7"/>
<dbReference type="GO" id="GO:0030968">
    <property type="term" value="P:endoplasmic reticulum unfolded protein response"/>
    <property type="evidence" value="ECO:0007669"/>
    <property type="project" value="TreeGrafter"/>
</dbReference>
<dbReference type="PANTHER" id="PTHR45639:SF3">
    <property type="entry name" value="HYPOXIA UP-REGULATED PROTEIN 1"/>
    <property type="match status" value="1"/>
</dbReference>
<dbReference type="FunFam" id="1.20.1270.10:FF:000002">
    <property type="entry name" value="Heat shock 70 kDa protein 4"/>
    <property type="match status" value="1"/>
</dbReference>
<dbReference type="FunFam" id="3.90.640.10:FF:000012">
    <property type="entry name" value="Hypoxia up-regulated protein 1"/>
    <property type="match status" value="1"/>
</dbReference>
<dbReference type="Gene3D" id="3.30.30.30">
    <property type="match status" value="1"/>
</dbReference>
<keyword evidence="12" id="KW-1185">Reference proteome</keyword>
<evidence type="ECO:0000256" key="10">
    <source>
        <dbReference type="SAM" id="MobiDB-lite"/>
    </source>
</evidence>
<keyword evidence="3 11" id="KW-0732">Signal</keyword>
<keyword evidence="4" id="KW-0547">Nucleotide-binding</keyword>
<comment type="subcellular location">
    <subcellularLocation>
        <location evidence="1">Endoplasmic reticulum lumen</location>
    </subcellularLocation>
</comment>
<evidence type="ECO:0000256" key="2">
    <source>
        <dbReference type="ARBA" id="ARBA00007381"/>
    </source>
</evidence>
<dbReference type="FunFam" id="3.30.30.30:FF:000004">
    <property type="entry name" value="hypoxia up-regulated protein 1"/>
    <property type="match status" value="1"/>
</dbReference>
<dbReference type="GO" id="GO:0005524">
    <property type="term" value="F:ATP binding"/>
    <property type="evidence" value="ECO:0007669"/>
    <property type="project" value="UniProtKB-KW"/>
</dbReference>
<feature type="signal peptide" evidence="11">
    <location>
        <begin position="1"/>
        <end position="19"/>
    </location>
</feature>
<feature type="compositionally biased region" description="Basic and acidic residues" evidence="10">
    <location>
        <begin position="860"/>
        <end position="870"/>
    </location>
</feature>
<evidence type="ECO:0000256" key="7">
    <source>
        <dbReference type="ARBA" id="ARBA00023186"/>
    </source>
</evidence>
<feature type="region of interest" description="Disordered" evidence="10">
    <location>
        <begin position="860"/>
        <end position="932"/>
    </location>
</feature>
<sequence length="932" mass="105728">MRWELLAVSFILITSVVDYVCPLAVMSVDLGSEWMKIGIVSPGVPMEIVLNKESKRKTPTVVSFRDNVRTFGEDAQTVGTRFPSNSYAYLLELLGKDINHPLVKLYQKRFPYYNIVEDPQRGTVLFKHDENTFYSPEELVAQLLYRAKEFADISAQQTVKECVLTVPGYFNQAERKALLQAAELANIKVLQLINDHTATALNYGIFRIKDFNETAQYVMFYDMGATSTTATIVSYQTIKIKEKGFVEMHPQLTVIGYGYDRTLGGLEMTLRLRDYLATKFNEMKKTPTDIFTSPRALAKLFKEAGRVKQVLSANADHYAQVEGLLDEVDFRLQVTREEFENLCADLFERVSGPVERALKMAGLSKEILNQVVLTGAGTRVPKVQEKLQKVVGQELAKNLNTDESAAMGAVYKAADLSTGFQVKKFLTRDGVIFPIQVVFERETEAGLKQVKRTLFGLMNPYPQKKIITFNKHVDDFTFYIYYAELDHLPENELLCLGNTNLTEITLKGVAEALKKHKGPNVDGKGIKAHFSLDESGILKLVNVEFVFEKVITKEVEEEQGTLSKLGSTLSRLFSNDEEASEKVEEKQESFEESAQEVQSDKDEKLNKTAANETTSKNTTEKHSPNDIKPKIVTIKEPIKALENILHIKEITKDQLNQAVEKLEKLNAVDKELNRRATALNNLESFVIDTQNKLYEDAYTQAATPEEIEKIRKACSETSDWLYEDGAEADAATYEKRLKELNSLTKDLYARVYEHRERPEALNALNSMLNGSIKFLESAKNLTKEINPEKDVFTDIELKTLEKTINDTRDWANKKVEEQDNIKKSDPVVLTVRMISEKMSALDREVKYLVNKLKIWRPKKTEKSNADKNNTKSESGGANKTEKTEESLKEENIPNPTTDEAEKKTSKQDKEKLSENESIKSSEQDNKENHSEL</sequence>
<dbReference type="PRINTS" id="PR00301">
    <property type="entry name" value="HEATSHOCK70"/>
</dbReference>
<dbReference type="GO" id="GO:0140662">
    <property type="term" value="F:ATP-dependent protein folding chaperone"/>
    <property type="evidence" value="ECO:0007669"/>
    <property type="project" value="InterPro"/>
</dbReference>
<feature type="coiled-coil region" evidence="9">
    <location>
        <begin position="638"/>
        <end position="682"/>
    </location>
</feature>
<evidence type="ECO:0000256" key="4">
    <source>
        <dbReference type="ARBA" id="ARBA00022741"/>
    </source>
</evidence>
<dbReference type="InterPro" id="IPR029047">
    <property type="entry name" value="HSP70_peptide-bd_sf"/>
</dbReference>
<dbReference type="GeneID" id="108739152"/>
<evidence type="ECO:0000256" key="8">
    <source>
        <dbReference type="ARBA" id="ARBA00040503"/>
    </source>
</evidence>
<evidence type="ECO:0000256" key="6">
    <source>
        <dbReference type="ARBA" id="ARBA00022840"/>
    </source>
</evidence>
<accession>A0A1W4WWZ7</accession>
<keyword evidence="7" id="KW-0143">Chaperone</keyword>
<comment type="similarity">
    <text evidence="2">Belongs to the heat shock protein 70 family.</text>
</comment>
<evidence type="ECO:0000256" key="5">
    <source>
        <dbReference type="ARBA" id="ARBA00022824"/>
    </source>
</evidence>
<dbReference type="InterPro" id="IPR013126">
    <property type="entry name" value="Hsp_70_fam"/>
</dbReference>
<dbReference type="Gene3D" id="3.90.640.10">
    <property type="entry name" value="Actin, Chain A, domain 4"/>
    <property type="match status" value="1"/>
</dbReference>
<dbReference type="Pfam" id="PF00012">
    <property type="entry name" value="HSP70"/>
    <property type="match status" value="1"/>
</dbReference>
<feature type="compositionally biased region" description="Basic and acidic residues" evidence="10">
    <location>
        <begin position="580"/>
        <end position="589"/>
    </location>
</feature>
<feature type="compositionally biased region" description="Basic and acidic residues" evidence="10">
    <location>
        <begin position="618"/>
        <end position="628"/>
    </location>
</feature>
<dbReference type="FunCoup" id="A0A1W4WWZ7">
    <property type="interactions" value="2001"/>
</dbReference>
<dbReference type="InterPro" id="IPR043129">
    <property type="entry name" value="ATPase_NBD"/>
</dbReference>
<proteinExistence type="inferred from homology"/>
<gene>
    <name evidence="13" type="primary">LOC108739152</name>
</gene>
<organism evidence="12 13">
    <name type="scientific">Agrilus planipennis</name>
    <name type="common">Emerald ash borer</name>
    <name type="synonym">Agrilus marcopoli</name>
    <dbReference type="NCBI Taxonomy" id="224129"/>
    <lineage>
        <taxon>Eukaryota</taxon>
        <taxon>Metazoa</taxon>
        <taxon>Ecdysozoa</taxon>
        <taxon>Arthropoda</taxon>
        <taxon>Hexapoda</taxon>
        <taxon>Insecta</taxon>
        <taxon>Pterygota</taxon>
        <taxon>Neoptera</taxon>
        <taxon>Endopterygota</taxon>
        <taxon>Coleoptera</taxon>
        <taxon>Polyphaga</taxon>
        <taxon>Elateriformia</taxon>
        <taxon>Buprestoidea</taxon>
        <taxon>Buprestidae</taxon>
        <taxon>Agrilinae</taxon>
        <taxon>Agrilus</taxon>
    </lineage>
</organism>
<feature type="compositionally biased region" description="Basic and acidic residues" evidence="10">
    <location>
        <begin position="879"/>
        <end position="891"/>
    </location>
</feature>
<dbReference type="CDD" id="cd10230">
    <property type="entry name" value="ASKHA_NBD_HSP70_HYOU1"/>
    <property type="match status" value="1"/>
</dbReference>
<evidence type="ECO:0000313" key="12">
    <source>
        <dbReference type="Proteomes" id="UP000192223"/>
    </source>
</evidence>
<evidence type="ECO:0000256" key="9">
    <source>
        <dbReference type="SAM" id="Coils"/>
    </source>
</evidence>
<evidence type="ECO:0000256" key="11">
    <source>
        <dbReference type="SAM" id="SignalP"/>
    </source>
</evidence>
<dbReference type="OrthoDB" id="10262720at2759"/>
<feature type="region of interest" description="Disordered" evidence="10">
    <location>
        <begin position="576"/>
        <end position="628"/>
    </location>
</feature>
<evidence type="ECO:0000256" key="1">
    <source>
        <dbReference type="ARBA" id="ARBA00004319"/>
    </source>
</evidence>
<dbReference type="Gene3D" id="2.60.34.10">
    <property type="entry name" value="Substrate Binding Domain Of DNAk, Chain A, domain 1"/>
    <property type="match status" value="1"/>
</dbReference>
<dbReference type="InterPro" id="IPR029048">
    <property type="entry name" value="HSP70_C_sf"/>
</dbReference>
<dbReference type="PANTHER" id="PTHR45639">
    <property type="entry name" value="HSC70CB, ISOFORM G-RELATED"/>
    <property type="match status" value="1"/>
</dbReference>
<evidence type="ECO:0000256" key="3">
    <source>
        <dbReference type="ARBA" id="ARBA00022729"/>
    </source>
</evidence>
<dbReference type="SUPFAM" id="SSF53067">
    <property type="entry name" value="Actin-like ATPase domain"/>
    <property type="match status" value="2"/>
</dbReference>
<dbReference type="Gene3D" id="1.20.1270.10">
    <property type="match status" value="1"/>
</dbReference>
<dbReference type="RefSeq" id="XP_018328406.1">
    <property type="nucleotide sequence ID" value="XM_018472904.1"/>
</dbReference>
<dbReference type="Proteomes" id="UP000192223">
    <property type="component" value="Unplaced"/>
</dbReference>
<feature type="compositionally biased region" description="Basic and acidic residues" evidence="10">
    <location>
        <begin position="899"/>
        <end position="932"/>
    </location>
</feature>
<dbReference type="AlphaFoldDB" id="A0A1W4WWZ7"/>
<feature type="chain" id="PRO_5010696324" description="Hypoxia up-regulated protein 1" evidence="11">
    <location>
        <begin position="20"/>
        <end position="932"/>
    </location>
</feature>
<dbReference type="SUPFAM" id="SSF100934">
    <property type="entry name" value="Heat shock protein 70kD (HSP70), C-terminal subdomain"/>
    <property type="match status" value="1"/>
</dbReference>
<name>A0A1W4WWZ7_AGRPL</name>
<dbReference type="InParanoid" id="A0A1W4WWZ7"/>
<keyword evidence="5" id="KW-0256">Endoplasmic reticulum</keyword>
<evidence type="ECO:0000313" key="13">
    <source>
        <dbReference type="RefSeq" id="XP_018328406.1"/>
    </source>
</evidence>
<keyword evidence="9" id="KW-0175">Coiled coil</keyword>
<dbReference type="KEGG" id="apln:108739152"/>
<dbReference type="GO" id="GO:0034663">
    <property type="term" value="C:endoplasmic reticulum chaperone complex"/>
    <property type="evidence" value="ECO:0007669"/>
    <property type="project" value="TreeGrafter"/>
</dbReference>
<dbReference type="Gene3D" id="3.30.420.40">
    <property type="match status" value="2"/>
</dbReference>
<dbReference type="GO" id="GO:0005788">
    <property type="term" value="C:endoplasmic reticulum lumen"/>
    <property type="evidence" value="ECO:0007669"/>
    <property type="project" value="UniProtKB-SubCell"/>
</dbReference>
<keyword evidence="6" id="KW-0067">ATP-binding</keyword>
<protein>
    <recommendedName>
        <fullName evidence="8">Hypoxia up-regulated protein 1</fullName>
    </recommendedName>
</protein>